<evidence type="ECO:0008006" key="4">
    <source>
        <dbReference type="Google" id="ProtNLM"/>
    </source>
</evidence>
<name>A0A7X0M5V2_9ACTN</name>
<keyword evidence="1" id="KW-0732">Signal</keyword>
<dbReference type="AlphaFoldDB" id="A0A7X0M5V2"/>
<organism evidence="2 3">
    <name type="scientific">Sphaerisporangium rubeum</name>
    <dbReference type="NCBI Taxonomy" id="321317"/>
    <lineage>
        <taxon>Bacteria</taxon>
        <taxon>Bacillati</taxon>
        <taxon>Actinomycetota</taxon>
        <taxon>Actinomycetes</taxon>
        <taxon>Streptosporangiales</taxon>
        <taxon>Streptosporangiaceae</taxon>
        <taxon>Sphaerisporangium</taxon>
    </lineage>
</organism>
<protein>
    <recommendedName>
        <fullName evidence="4">Secreted protein</fullName>
    </recommendedName>
</protein>
<gene>
    <name evidence="2" type="ORF">BJ992_000647</name>
</gene>
<keyword evidence="3" id="KW-1185">Reference proteome</keyword>
<dbReference type="RefSeq" id="WP_184978461.1">
    <property type="nucleotide sequence ID" value="NZ_BAAALO010000028.1"/>
</dbReference>
<evidence type="ECO:0000256" key="1">
    <source>
        <dbReference type="SAM" id="SignalP"/>
    </source>
</evidence>
<feature type="chain" id="PRO_5030525413" description="Secreted protein" evidence="1">
    <location>
        <begin position="34"/>
        <end position="159"/>
    </location>
</feature>
<proteinExistence type="predicted"/>
<sequence length="159" mass="17176">MPARHAALRALRWIAVAISVLAAGLLPVTPAHATYGSDQPVYVQVNSNTGPTQALARLDGTVAFDDGNTKFRYSLAMCWQSAYPSPNLQIVVNGSTYLWGSYAGTTSTPGCQQVILYSAEVTHGGVVANVRFDVTAGWFYPGNQYNSRTRSWTADNPFN</sequence>
<feature type="signal peptide" evidence="1">
    <location>
        <begin position="1"/>
        <end position="33"/>
    </location>
</feature>
<evidence type="ECO:0000313" key="3">
    <source>
        <dbReference type="Proteomes" id="UP000555564"/>
    </source>
</evidence>
<dbReference type="Proteomes" id="UP000555564">
    <property type="component" value="Unassembled WGS sequence"/>
</dbReference>
<accession>A0A7X0M5V2</accession>
<comment type="caution">
    <text evidence="2">The sequence shown here is derived from an EMBL/GenBank/DDBJ whole genome shotgun (WGS) entry which is preliminary data.</text>
</comment>
<evidence type="ECO:0000313" key="2">
    <source>
        <dbReference type="EMBL" id="MBB6471216.1"/>
    </source>
</evidence>
<dbReference type="EMBL" id="JACHIU010000001">
    <property type="protein sequence ID" value="MBB6471216.1"/>
    <property type="molecule type" value="Genomic_DNA"/>
</dbReference>
<reference evidence="2 3" key="1">
    <citation type="submission" date="2020-08" db="EMBL/GenBank/DDBJ databases">
        <title>Sequencing the genomes of 1000 actinobacteria strains.</title>
        <authorList>
            <person name="Klenk H.-P."/>
        </authorList>
    </citation>
    <scope>NUCLEOTIDE SEQUENCE [LARGE SCALE GENOMIC DNA]</scope>
    <source>
        <strain evidence="2 3">DSM 44936</strain>
    </source>
</reference>